<dbReference type="Proteomes" id="UP000253831">
    <property type="component" value="Unassembled WGS sequence"/>
</dbReference>
<evidence type="ECO:0000313" key="1">
    <source>
        <dbReference type="EMBL" id="RDE51774.1"/>
    </source>
</evidence>
<organism evidence="1 2">
    <name type="scientific">Candidatus Accumulibacter meliphilus</name>
    <dbReference type="NCBI Taxonomy" id="2211374"/>
    <lineage>
        <taxon>Bacteria</taxon>
        <taxon>Pseudomonadati</taxon>
        <taxon>Pseudomonadota</taxon>
        <taxon>Betaproteobacteria</taxon>
        <taxon>Candidatus Accumulibacter</taxon>
    </lineage>
</organism>
<sequence>MNSPLRPPSDDPLYALPDAARPHYATGMLLDAGDFADEQTYHRSRLARTLAFVSGAGARRLPEGLDADAAGAAGLFAGGTLAGLRVRQVPAAGEAVEEVRIAPGLAVDRLGRLVELPRSVCLRLTRWFDGELAGDGGDGLRLAALDNPQRFASARLIADGPALPARAVIADVFVRFVTCRQALTPAFASGPFDALDAVQTSRLRDAFEVHLVLRGDGLDDDFNGLPQPDRDLSALAPAARRDALQDAVLNGWPDISGSAGSSDAAGELPAPPGHPPGLDPTAVFLARVFVPVAAGDPPARSGDAIVDNGGRRVLPHLGMLAGALGLVGG</sequence>
<protein>
    <submittedName>
        <fullName evidence="1">Uncharacterized protein</fullName>
    </submittedName>
</protein>
<dbReference type="AlphaFoldDB" id="A0A369XP68"/>
<name>A0A369XP68_9PROT</name>
<comment type="caution">
    <text evidence="1">The sequence shown here is derived from an EMBL/GenBank/DDBJ whole genome shotgun (WGS) entry which is preliminary data.</text>
</comment>
<gene>
    <name evidence="1" type="ORF">DVS81_03880</name>
</gene>
<evidence type="ECO:0000313" key="2">
    <source>
        <dbReference type="Proteomes" id="UP000253831"/>
    </source>
</evidence>
<dbReference type="EMBL" id="QPGA01000004">
    <property type="protein sequence ID" value="RDE51774.1"/>
    <property type="molecule type" value="Genomic_DNA"/>
</dbReference>
<proteinExistence type="predicted"/>
<reference evidence="1 2" key="1">
    <citation type="submission" date="2018-05" db="EMBL/GenBank/DDBJ databases">
        <title>Integrated omic analyses show evidence that a Ca. Accumulibacter phosphatis strain performs denitrification under micro-aerobic conditions.</title>
        <authorList>
            <person name="Camejo P.Y."/>
            <person name="Katherine M.D."/>
            <person name="Daniel N.R."/>
        </authorList>
    </citation>
    <scope>NUCLEOTIDE SEQUENCE [LARGE SCALE GENOMIC DNA]</scope>
    <source>
        <strain evidence="1">UW-LDO-IC</strain>
    </source>
</reference>
<accession>A0A369XP68</accession>